<dbReference type="PANTHER" id="PTHR38454:SF1">
    <property type="entry name" value="INTEGRAL MEMBRANE PROTEIN"/>
    <property type="match status" value="1"/>
</dbReference>
<name>A0A081BNJ2_9BACT</name>
<feature type="transmembrane region" description="Helical" evidence="1">
    <location>
        <begin position="313"/>
        <end position="333"/>
    </location>
</feature>
<feature type="transmembrane region" description="Helical" evidence="1">
    <location>
        <begin position="422"/>
        <end position="442"/>
    </location>
</feature>
<keyword evidence="3" id="KW-1185">Reference proteome</keyword>
<gene>
    <name evidence="2" type="ORF">U14_03204</name>
</gene>
<accession>A0A081BNJ2</accession>
<evidence type="ECO:0000313" key="3">
    <source>
        <dbReference type="Proteomes" id="UP000030700"/>
    </source>
</evidence>
<feature type="transmembrane region" description="Helical" evidence="1">
    <location>
        <begin position="163"/>
        <end position="181"/>
    </location>
</feature>
<feature type="transmembrane region" description="Helical" evidence="1">
    <location>
        <begin position="100"/>
        <end position="126"/>
    </location>
</feature>
<keyword evidence="1" id="KW-1133">Transmembrane helix</keyword>
<proteinExistence type="predicted"/>
<dbReference type="PANTHER" id="PTHR38454">
    <property type="entry name" value="INTEGRAL MEMBRANE PROTEIN-RELATED"/>
    <property type="match status" value="1"/>
</dbReference>
<dbReference type="InterPro" id="IPR018580">
    <property type="entry name" value="Uncharacterised_YfhO"/>
</dbReference>
<feature type="transmembrane region" description="Helical" evidence="1">
    <location>
        <begin position="231"/>
        <end position="251"/>
    </location>
</feature>
<dbReference type="AlphaFoldDB" id="A0A081BNJ2"/>
<feature type="transmembrane region" description="Helical" evidence="1">
    <location>
        <begin position="383"/>
        <end position="407"/>
    </location>
</feature>
<reference evidence="2" key="1">
    <citation type="journal article" date="2015" name="PeerJ">
        <title>First genomic representation of candidate bacterial phylum KSB3 points to enhanced environmental sensing as a trigger of wastewater bulking.</title>
        <authorList>
            <person name="Sekiguchi Y."/>
            <person name="Ohashi A."/>
            <person name="Parks D.H."/>
            <person name="Yamauchi T."/>
            <person name="Tyson G.W."/>
            <person name="Hugenholtz P."/>
        </authorList>
    </citation>
    <scope>NUCLEOTIDE SEQUENCE [LARGE SCALE GENOMIC DNA]</scope>
</reference>
<keyword evidence="1" id="KW-0472">Membrane</keyword>
<dbReference type="HOGENOM" id="CLU_008305_1_0_0"/>
<evidence type="ECO:0000256" key="1">
    <source>
        <dbReference type="SAM" id="Phobius"/>
    </source>
</evidence>
<evidence type="ECO:0000313" key="2">
    <source>
        <dbReference type="EMBL" id="GAK51958.1"/>
    </source>
</evidence>
<feature type="transmembrane region" description="Helical" evidence="1">
    <location>
        <begin position="28"/>
        <end position="49"/>
    </location>
</feature>
<protein>
    <submittedName>
        <fullName evidence="2">Hypothetical membrane protein</fullName>
    </submittedName>
</protein>
<feature type="transmembrane region" description="Helical" evidence="1">
    <location>
        <begin position="810"/>
        <end position="829"/>
    </location>
</feature>
<sequence>MSYATNERLTLLNHRPPLQTILREKEGWLLVLLWLAYCFRPVFLSYTFFFRDLAYIFFPQVQLWANLVKSGQLPLWDPYHHGGHPFLADVANGTFYPTNLFFLFLPVLKAFNLVIVFHFIGCSYAAYICARIVGLPRLSSLTSGIIYAACGCMLSLGDQYNRFLAMPYIPLLIACWHLFLIERRFRWFAAASVAGAIQVLPGAPEVNVMTICVLIGWTIVAPSERSMRKNLTMCALLIISILGMAACQILPTLEAITQSSRGVGLSYNEFTQWSLSLRRLPEFVIPEFRGYTDTLPYNVYFWGGDLEDKGYPYFLNLYVGAIAVALAVIGGMGRNAHARGLTWQVRIFLLALWLGSIVLAFGRELPFFEWAYYHFPLLKLFRYPIKFLLIGLFPMALLAGHGFSVLFERDRKGDISSHSPQLFWVLWGMAGSLFVVSALFRISPSFADAVQQLCFTRANDVIYQGIMDSLIQVTVCWLLFVIVAYHVRLRQRASWQPWIAVAIVILDLFMAGKRVNPVASESFFTEQPPIVEIVRKQIGDGRLYRTEDPLAQMFHIPEDHPFHVAPDHIMWVYRWQFDVLRMYAGAFYQIPVIFHTDYNLLAQRRIVKMKTVLETLPWERRLPLLSASGVSLVLSAQTIRAPGIQNVATVPNFGDTPVHIYELTNAVPRARMVPMWKMAASDDEALSWMLKSDYDPRRHVVLQRPESDLFVFPWSRTFQNADAAKKEPQPCSQPLNANVAIIENKNNSMSYRASSNCDGYLVFSEPYYPGWHVKIDGKPQPLLRANYAFSATLLEAGTHEIRRYYLPDSFLIGVVISALTFSVSGVIALQKSIVKK</sequence>
<dbReference type="Pfam" id="PF09586">
    <property type="entry name" value="YfhO"/>
    <property type="match status" value="1"/>
</dbReference>
<keyword evidence="1" id="KW-0812">Transmembrane</keyword>
<dbReference type="EMBL" id="DF820458">
    <property type="protein sequence ID" value="GAK51958.1"/>
    <property type="molecule type" value="Genomic_DNA"/>
</dbReference>
<dbReference type="Proteomes" id="UP000030700">
    <property type="component" value="Unassembled WGS sequence"/>
</dbReference>
<dbReference type="STRING" id="1499966.U14_03204"/>
<organism evidence="2">
    <name type="scientific">Candidatus Moduliflexus flocculans</name>
    <dbReference type="NCBI Taxonomy" id="1499966"/>
    <lineage>
        <taxon>Bacteria</taxon>
        <taxon>Candidatus Moduliflexota</taxon>
        <taxon>Candidatus Moduliflexia</taxon>
        <taxon>Candidatus Moduliflexales</taxon>
        <taxon>Candidatus Moduliflexaceae</taxon>
    </lineage>
</organism>
<feature type="transmembrane region" description="Helical" evidence="1">
    <location>
        <begin position="462"/>
        <end position="483"/>
    </location>
</feature>
<feature type="transmembrane region" description="Helical" evidence="1">
    <location>
        <begin position="345"/>
        <end position="363"/>
    </location>
</feature>